<keyword evidence="5" id="KW-1185">Reference proteome</keyword>
<evidence type="ECO:0000256" key="1">
    <source>
        <dbReference type="ARBA" id="ARBA00022737"/>
    </source>
</evidence>
<feature type="region of interest" description="Disordered" evidence="2">
    <location>
        <begin position="1"/>
        <end position="33"/>
    </location>
</feature>
<dbReference type="EMBL" id="CDMY01000510">
    <property type="protein sequence ID" value="CEM19267.1"/>
    <property type="molecule type" value="Genomic_DNA"/>
</dbReference>
<keyword evidence="1" id="KW-0677">Repeat</keyword>
<feature type="compositionally biased region" description="Basic and acidic residues" evidence="2">
    <location>
        <begin position="1"/>
        <end position="19"/>
    </location>
</feature>
<dbReference type="InterPro" id="IPR036420">
    <property type="entry name" value="BRCT_dom_sf"/>
</dbReference>
<gene>
    <name evidence="4" type="ORF">Vbra_16349</name>
</gene>
<dbReference type="InterPro" id="IPR036047">
    <property type="entry name" value="F-box-like_dom_sf"/>
</dbReference>
<dbReference type="Proteomes" id="UP000041254">
    <property type="component" value="Unassembled WGS sequence"/>
</dbReference>
<protein>
    <recommendedName>
        <fullName evidence="3">BRCT domain-containing protein</fullName>
    </recommendedName>
</protein>
<proteinExistence type="predicted"/>
<dbReference type="Pfam" id="PF00533">
    <property type="entry name" value="BRCT"/>
    <property type="match status" value="1"/>
</dbReference>
<feature type="domain" description="BRCT" evidence="3">
    <location>
        <begin position="256"/>
        <end position="354"/>
    </location>
</feature>
<evidence type="ECO:0000259" key="3">
    <source>
        <dbReference type="PROSITE" id="PS50172"/>
    </source>
</evidence>
<dbReference type="Gene3D" id="1.20.1280.50">
    <property type="match status" value="1"/>
</dbReference>
<dbReference type="GO" id="GO:0006270">
    <property type="term" value="P:DNA replication initiation"/>
    <property type="evidence" value="ECO:0007669"/>
    <property type="project" value="TreeGrafter"/>
</dbReference>
<dbReference type="Gene3D" id="3.40.50.10190">
    <property type="entry name" value="BRCT domain"/>
    <property type="match status" value="2"/>
</dbReference>
<dbReference type="GO" id="GO:0033314">
    <property type="term" value="P:mitotic DNA replication checkpoint signaling"/>
    <property type="evidence" value="ECO:0007669"/>
    <property type="project" value="TreeGrafter"/>
</dbReference>
<dbReference type="GO" id="GO:0007095">
    <property type="term" value="P:mitotic G2 DNA damage checkpoint signaling"/>
    <property type="evidence" value="ECO:0007669"/>
    <property type="project" value="TreeGrafter"/>
</dbReference>
<dbReference type="PANTHER" id="PTHR13561">
    <property type="entry name" value="DNA REPLICATION REGULATOR DPB11-RELATED"/>
    <property type="match status" value="1"/>
</dbReference>
<dbReference type="PANTHER" id="PTHR13561:SF20">
    <property type="entry name" value="DNA TOPOISOMERASE 2-BINDING PROTEIN 1"/>
    <property type="match status" value="1"/>
</dbReference>
<accession>A0A0G4FVS0</accession>
<sequence>MADRSRGKRQRLLECRPSPRESSAADTDDDSPYELPSAAPCDSLSGLPAPLVHSVGSLLDDRSLGRFLKVCREISSLFTGTQGEFFWRHRCIHTWRPHPALAPLFTHTPLALPPALTWQSFYASRRSLFRSLTIRLVGFSAADERALRALISSCGGRCVGAGGETASRRRRDECVTHVVVRRCVSAGERGQILTDRPCLVEQWLVDSFHQGRVQPRHHLSCPAKYSRWQCPGQCASPRSTDTAPPALSAPIPETCYALPLFHNFVFCTTGLTTADRRLLASTVQRHGARYCQTLRIHMGDDPQRQTTHLVVAGTPDTKKVTAGRTDPNLFIVTPQFVHLCVKNQDLLSEWFFAVGTAR</sequence>
<reference evidence="4 5" key="1">
    <citation type="submission" date="2014-11" db="EMBL/GenBank/DDBJ databases">
        <authorList>
            <person name="Zhu J."/>
            <person name="Qi W."/>
            <person name="Song R."/>
        </authorList>
    </citation>
    <scope>NUCLEOTIDE SEQUENCE [LARGE SCALE GENOMIC DNA]</scope>
</reference>
<name>A0A0G4FVS0_VITBC</name>
<feature type="domain" description="BRCT" evidence="3">
    <location>
        <begin position="124"/>
        <end position="221"/>
    </location>
</feature>
<dbReference type="PROSITE" id="PS50172">
    <property type="entry name" value="BRCT"/>
    <property type="match status" value="2"/>
</dbReference>
<organism evidence="4 5">
    <name type="scientific">Vitrella brassicaformis (strain CCMP3155)</name>
    <dbReference type="NCBI Taxonomy" id="1169540"/>
    <lineage>
        <taxon>Eukaryota</taxon>
        <taxon>Sar</taxon>
        <taxon>Alveolata</taxon>
        <taxon>Colpodellida</taxon>
        <taxon>Vitrellaceae</taxon>
        <taxon>Vitrella</taxon>
    </lineage>
</organism>
<evidence type="ECO:0000313" key="4">
    <source>
        <dbReference type="EMBL" id="CEM19267.1"/>
    </source>
</evidence>
<dbReference type="SUPFAM" id="SSF81383">
    <property type="entry name" value="F-box domain"/>
    <property type="match status" value="1"/>
</dbReference>
<dbReference type="SUPFAM" id="SSF52113">
    <property type="entry name" value="BRCT domain"/>
    <property type="match status" value="2"/>
</dbReference>
<dbReference type="InterPro" id="IPR001357">
    <property type="entry name" value="BRCT_dom"/>
</dbReference>
<dbReference type="InParanoid" id="A0A0G4FVS0"/>
<dbReference type="AlphaFoldDB" id="A0A0G4FVS0"/>
<evidence type="ECO:0000313" key="5">
    <source>
        <dbReference type="Proteomes" id="UP000041254"/>
    </source>
</evidence>
<evidence type="ECO:0000256" key="2">
    <source>
        <dbReference type="SAM" id="MobiDB-lite"/>
    </source>
</evidence>
<dbReference type="SMART" id="SM00292">
    <property type="entry name" value="BRCT"/>
    <property type="match status" value="2"/>
</dbReference>
<dbReference type="VEuPathDB" id="CryptoDB:Vbra_16349"/>